<evidence type="ECO:0000256" key="12">
    <source>
        <dbReference type="SAM" id="SignalP"/>
    </source>
</evidence>
<feature type="transmembrane region" description="Helical" evidence="9">
    <location>
        <begin position="108"/>
        <end position="132"/>
    </location>
</feature>
<dbReference type="NCBIfam" id="TIGR00966">
    <property type="entry name" value="transloc_SecF"/>
    <property type="match status" value="1"/>
</dbReference>
<dbReference type="PANTHER" id="PTHR30081:SF1">
    <property type="entry name" value="PROTEIN TRANSLOCASE SUBUNIT SECD"/>
    <property type="match status" value="1"/>
</dbReference>
<evidence type="ECO:0000256" key="5">
    <source>
        <dbReference type="ARBA" id="ARBA00022927"/>
    </source>
</evidence>
<evidence type="ECO:0000256" key="11">
    <source>
        <dbReference type="SAM" id="MobiDB-lite"/>
    </source>
</evidence>
<dbReference type="RefSeq" id="WP_194362313.1">
    <property type="nucleotide sequence ID" value="NZ_WTPX01000012.1"/>
</dbReference>
<dbReference type="HAMAP" id="MF_01463_B">
    <property type="entry name" value="SecD_B"/>
    <property type="match status" value="1"/>
</dbReference>
<keyword evidence="6 9" id="KW-1133">Transmembrane helix</keyword>
<feature type="domain" description="Protein export membrane protein SecD/SecF C-terminal" evidence="13">
    <location>
        <begin position="476"/>
        <end position="639"/>
    </location>
</feature>
<dbReference type="NCBIfam" id="TIGR01129">
    <property type="entry name" value="secD"/>
    <property type="match status" value="1"/>
</dbReference>
<comment type="caution">
    <text evidence="9">Lacks conserved residue(s) required for the propagation of feature annotation.</text>
</comment>
<feature type="compositionally biased region" description="Acidic residues" evidence="11">
    <location>
        <begin position="56"/>
        <end position="76"/>
    </location>
</feature>
<evidence type="ECO:0000259" key="14">
    <source>
        <dbReference type="Pfam" id="PF22599"/>
    </source>
</evidence>
<comment type="subcellular location">
    <subcellularLocation>
        <location evidence="1 9">Cell membrane</location>
        <topology evidence="1 9">Multi-pass membrane protein</topology>
    </subcellularLocation>
</comment>
<dbReference type="Pfam" id="PF07549">
    <property type="entry name" value="Sec_GG"/>
    <property type="match status" value="2"/>
</dbReference>
<dbReference type="HAMAP" id="MF_01464_B">
    <property type="entry name" value="SecF_B"/>
    <property type="match status" value="1"/>
</dbReference>
<evidence type="ECO:0000256" key="1">
    <source>
        <dbReference type="ARBA" id="ARBA00004651"/>
    </source>
</evidence>
<feature type="domain" description="SecDF P1 head subdomain" evidence="14">
    <location>
        <begin position="368"/>
        <end position="469"/>
    </location>
</feature>
<reference evidence="15 16" key="1">
    <citation type="journal article" date="2020" name="Syst. Appl. Microbiol.">
        <title>Alienimonas chondri sp. nov., a novel planctomycete isolated from the biofilm of the red alga Chondrus crispus.</title>
        <authorList>
            <person name="Vitorino I."/>
            <person name="Albuquerque L."/>
            <person name="Wiegand S."/>
            <person name="Kallscheuer N."/>
            <person name="da Costa M.S."/>
            <person name="Lobo-da-Cunha A."/>
            <person name="Jogler C."/>
            <person name="Lage O.M."/>
        </authorList>
    </citation>
    <scope>NUCLEOTIDE SEQUENCE [LARGE SCALE GENOMIC DNA]</scope>
    <source>
        <strain evidence="15 16">LzC2</strain>
    </source>
</reference>
<evidence type="ECO:0000256" key="6">
    <source>
        <dbReference type="ARBA" id="ARBA00022989"/>
    </source>
</evidence>
<dbReference type="Pfam" id="PF22599">
    <property type="entry name" value="SecDF_P1_head"/>
    <property type="match status" value="1"/>
</dbReference>
<keyword evidence="4 9" id="KW-0812">Transmembrane</keyword>
<feature type="transmembrane region" description="Helical" evidence="9">
    <location>
        <begin position="921"/>
        <end position="938"/>
    </location>
</feature>
<keyword evidence="5 9" id="KW-0653">Protein transport</keyword>
<proteinExistence type="inferred from homology"/>
<dbReference type="InterPro" id="IPR048634">
    <property type="entry name" value="SecD_SecF_C"/>
</dbReference>
<dbReference type="InterPro" id="IPR005791">
    <property type="entry name" value="SecD"/>
</dbReference>
<comment type="function">
    <text evidence="9">Part of the Sec protein translocase complex. Interacts with the SecYEG preprotein conducting channel. SecDF uses the proton motive force (PMF) to complete protein translocation after the ATP-dependent function of SecA.</text>
</comment>
<feature type="transmembrane region" description="Helical" evidence="9">
    <location>
        <begin position="945"/>
        <end position="970"/>
    </location>
</feature>
<dbReference type="NCBIfam" id="TIGR00916">
    <property type="entry name" value="2A0604s01"/>
    <property type="match status" value="1"/>
</dbReference>
<evidence type="ECO:0000256" key="7">
    <source>
        <dbReference type="ARBA" id="ARBA00023010"/>
    </source>
</evidence>
<keyword evidence="2 9" id="KW-0813">Transport</keyword>
<comment type="caution">
    <text evidence="15">The sequence shown here is derived from an EMBL/GenBank/DDBJ whole genome shotgun (WGS) entry which is preliminary data.</text>
</comment>
<comment type="subunit">
    <text evidence="9">Forms a complex with SecF. Part of the essential Sec protein translocation apparatus which comprises SecA, SecYEG and auxiliary proteins SecDF. Other proteins may also be involved.</text>
</comment>
<gene>
    <name evidence="9" type="primary">secD</name>
    <name evidence="10" type="synonym">secF</name>
    <name evidence="15" type="ORF">LzC2_06810</name>
</gene>
<dbReference type="PANTHER" id="PTHR30081">
    <property type="entry name" value="PROTEIN-EXPORT MEMBRANE PROTEIN SEC"/>
    <property type="match status" value="1"/>
</dbReference>
<feature type="transmembrane region" description="Helical" evidence="9">
    <location>
        <begin position="671"/>
        <end position="689"/>
    </location>
</feature>
<evidence type="ECO:0000256" key="9">
    <source>
        <dbReference type="HAMAP-Rule" id="MF_01463"/>
    </source>
</evidence>
<accession>A0ABX1V9P9</accession>
<organism evidence="15 16">
    <name type="scientific">Alienimonas chondri</name>
    <dbReference type="NCBI Taxonomy" id="2681879"/>
    <lineage>
        <taxon>Bacteria</taxon>
        <taxon>Pseudomonadati</taxon>
        <taxon>Planctomycetota</taxon>
        <taxon>Planctomycetia</taxon>
        <taxon>Planctomycetales</taxon>
        <taxon>Planctomycetaceae</taxon>
        <taxon>Alienimonas</taxon>
    </lineage>
</organism>
<evidence type="ECO:0000256" key="2">
    <source>
        <dbReference type="ARBA" id="ARBA00022448"/>
    </source>
</evidence>
<evidence type="ECO:0000256" key="10">
    <source>
        <dbReference type="HAMAP-Rule" id="MF_01464"/>
    </source>
</evidence>
<dbReference type="InterPro" id="IPR005665">
    <property type="entry name" value="SecF_bac"/>
</dbReference>
<dbReference type="EMBL" id="WTPX01000012">
    <property type="protein sequence ID" value="NNJ24622.1"/>
    <property type="molecule type" value="Genomic_DNA"/>
</dbReference>
<feature type="transmembrane region" description="Helical" evidence="9">
    <location>
        <begin position="1066"/>
        <end position="1093"/>
    </location>
</feature>
<feature type="transmembrane region" description="Helical" evidence="9">
    <location>
        <begin position="521"/>
        <end position="537"/>
    </location>
</feature>
<dbReference type="Gene3D" id="3.30.70.3220">
    <property type="match status" value="1"/>
</dbReference>
<dbReference type="InterPro" id="IPR022645">
    <property type="entry name" value="SecD/SecF_bac"/>
</dbReference>
<evidence type="ECO:0000256" key="3">
    <source>
        <dbReference type="ARBA" id="ARBA00022475"/>
    </source>
</evidence>
<feature type="transmembrane region" description="Helical" evidence="9">
    <location>
        <begin position="990"/>
        <end position="1013"/>
    </location>
</feature>
<feature type="chain" id="PRO_5045264298" description="Multifunctional fusion protein" evidence="12">
    <location>
        <begin position="41"/>
        <end position="1117"/>
    </location>
</feature>
<dbReference type="InterPro" id="IPR022646">
    <property type="entry name" value="SecD/SecF_CS"/>
</dbReference>
<dbReference type="Gene3D" id="3.30.1360.200">
    <property type="match status" value="1"/>
</dbReference>
<feature type="transmembrane region" description="Helical" evidence="9">
    <location>
        <begin position="1042"/>
        <end position="1060"/>
    </location>
</feature>
<dbReference type="Pfam" id="PF02355">
    <property type="entry name" value="SecD_SecF_C"/>
    <property type="match status" value="2"/>
</dbReference>
<comment type="subunit">
    <text evidence="10">Forms a complex with SecD. Part of the essential Sec protein translocation apparatus which comprises SecA, SecYEG and auxiliary proteins SecDF. Other proteins may also be involved.</text>
</comment>
<evidence type="ECO:0000313" key="15">
    <source>
        <dbReference type="EMBL" id="NNJ24622.1"/>
    </source>
</evidence>
<keyword evidence="3 9" id="KW-1003">Cell membrane</keyword>
<feature type="domain" description="Protein export membrane protein SecD/SecF C-terminal" evidence="13">
    <location>
        <begin position="903"/>
        <end position="1095"/>
    </location>
</feature>
<keyword evidence="7 9" id="KW-0811">Translocation</keyword>
<feature type="transmembrane region" description="Helical" evidence="9">
    <location>
        <begin position="616"/>
        <end position="640"/>
    </location>
</feature>
<dbReference type="InterPro" id="IPR054384">
    <property type="entry name" value="SecDF_P1_head"/>
</dbReference>
<comment type="similarity">
    <text evidence="9">Belongs to the SecD/SecF family. SecD subfamily.</text>
</comment>
<evidence type="ECO:0000313" key="16">
    <source>
        <dbReference type="Proteomes" id="UP000609651"/>
    </source>
</evidence>
<evidence type="ECO:0000259" key="13">
    <source>
        <dbReference type="Pfam" id="PF02355"/>
    </source>
</evidence>
<feature type="transmembrane region" description="Helical" evidence="9">
    <location>
        <begin position="585"/>
        <end position="610"/>
    </location>
</feature>
<dbReference type="PRINTS" id="PR01755">
    <property type="entry name" value="SECFTRNLCASE"/>
</dbReference>
<dbReference type="Gene3D" id="1.20.1640.10">
    <property type="entry name" value="Multidrug efflux transporter AcrB transmembrane domain"/>
    <property type="match status" value="2"/>
</dbReference>
<protein>
    <recommendedName>
        <fullName evidence="9 10">Multifunctional fusion protein</fullName>
    </recommendedName>
    <domain>
        <recommendedName>
            <fullName evidence="9">Protein translocase subunit SecD</fullName>
        </recommendedName>
    </domain>
    <domain>
        <recommendedName>
            <fullName evidence="10">Protein-export membrane protein SecF</fullName>
        </recommendedName>
    </domain>
</protein>
<name>A0ABX1V9P9_9PLAN</name>
<dbReference type="InterPro" id="IPR022813">
    <property type="entry name" value="SecD/SecF_arch_bac"/>
</dbReference>
<keyword evidence="8 9" id="KW-0472">Membrane</keyword>
<comment type="similarity">
    <text evidence="10">Belongs to the SecD/SecF family. SecF subfamily.</text>
</comment>
<feature type="transmembrane region" description="Helical" evidence="9">
    <location>
        <begin position="144"/>
        <end position="164"/>
    </location>
</feature>
<evidence type="ECO:0000256" key="8">
    <source>
        <dbReference type="ARBA" id="ARBA00023136"/>
    </source>
</evidence>
<dbReference type="InterPro" id="IPR055344">
    <property type="entry name" value="SecD_SecF_C_bact"/>
</dbReference>
<keyword evidence="16" id="KW-1185">Reference proteome</keyword>
<evidence type="ECO:0000256" key="4">
    <source>
        <dbReference type="ARBA" id="ARBA00022692"/>
    </source>
</evidence>
<dbReference type="SUPFAM" id="SSF82866">
    <property type="entry name" value="Multidrug efflux transporter AcrB transmembrane domain"/>
    <property type="match status" value="2"/>
</dbReference>
<keyword evidence="12" id="KW-0732">Signal</keyword>
<feature type="signal peptide" evidence="12">
    <location>
        <begin position="1"/>
        <end position="40"/>
    </location>
</feature>
<feature type="transmembrane region" description="Helical" evidence="9">
    <location>
        <begin position="493"/>
        <end position="514"/>
    </location>
</feature>
<dbReference type="Proteomes" id="UP000609651">
    <property type="component" value="Unassembled WGS sequence"/>
</dbReference>
<sequence>MTLPLPLPARLSRSIHPPAGVLLALLLCLIAAASAPTASAQVNDLADPAGPTAAELADDPVEDDAEGGLNEEDVLDGDPATLPGDQAEETIDGDLSPGGAANEEEEGISAWITGLVVAAVFIIPFLISYFVGRAWRMKDVPMRLGLVLFLAALGVTPFLFNGFAAQKNGDPFMDGVKHSLKLGIDLAGGTNMVFQVDREKLGPEGTGKEITGEVMDRMVGAIGKRINPSGTEEVTVRRVGQDRIELIVPGADPEKVERLRRAATTLGNLEFLILANDSEHRDLVDRARALSGTERVVTRGPNPAAAWKDIGRNNDGSLALEDAFDPRSINAFRFVDADGQILDQPPAEIAEGPFEGIRPQVLTVLSRPGKEVDGSFLVRARNSRNPDDGTPQVSFSFNTQGAFRFQSLTAANLSTDALRKRLAVVLDEEVRSAPGINGVISSSGVITGDFTESEVDEIVDVLNAGALEVPLDPTPVSEFTVSPLLGEDTVKKAVYSILGAGVVVLIFMAAYYLVLGLVADLCLVLNLILVLGVMSLIEATFTLPGLAGIVLTIGMAVDANVLIFERIREEQARGSSLRMSIQNGFAKAFTTIVDANVTTLITALILFLIGTDQVRGFAVTLFIGIVTSMFTALYFGRLLCDIMERKRWVKKFNMFSVVGSTAIDFVGKSKLSLTASAIVLLLGIGLIATRGANLLDIDFRGGTMVTFQLDQSESAAEVKDDLEALEAFRGNVSVERLELDSDAPGEAGKRFRVRTTLRDRQLEDNPEAYGGATSVATLVARAFEATGTVNVRRVTVENATEPEALDEPGRKRVDVTFSEPIGTATVLREMGDATAALMAAAGQPMDDPTAPYTVRGRGEASGGVGEAGSYETIRVIATGAVSDEQFAAALAGMTDHLAESPVFDEVNSFDSAVAGEMQRSAILAVLASLVAIVAYIWLRFQRVDFGLAAVVALVHDVLFVLGAVALANWLVGGLNAGAAVGWLGLEEFKLNLPMIAALLTVIGYSLNDTIVVFDRIREVRGKNPGLTPDIVNRSLNQTLSRTLLTSVTTLIVVGILYAFGGEGIHGFAYCLVVGILIGTYSSLFVASPVLLWLMNRKNTRPASAAPVATEPARAKVA</sequence>
<feature type="region of interest" description="Disordered" evidence="11">
    <location>
        <begin position="42"/>
        <end position="102"/>
    </location>
</feature>
<feature type="transmembrane region" description="Helical" evidence="9">
    <location>
        <begin position="543"/>
        <end position="564"/>
    </location>
</feature>